<accession>A0A1B0D1X7</accession>
<dbReference type="EnsemblMetazoa" id="PPAI001350-RA">
    <property type="protein sequence ID" value="PPAI001350-PA"/>
    <property type="gene ID" value="PPAI001350"/>
</dbReference>
<evidence type="ECO:0008006" key="3">
    <source>
        <dbReference type="Google" id="ProtNLM"/>
    </source>
</evidence>
<dbReference type="VEuPathDB" id="VectorBase:PPAI001350"/>
<dbReference type="PANTHER" id="PTHR15180:SF1">
    <property type="entry name" value="GENERAL TRANSCRIPTION FACTOR 3C POLYPEPTIDE 1"/>
    <property type="match status" value="1"/>
</dbReference>
<evidence type="ECO:0000313" key="1">
    <source>
        <dbReference type="EnsemblMetazoa" id="PPAI001350-PA"/>
    </source>
</evidence>
<dbReference type="InterPro" id="IPR044210">
    <property type="entry name" value="Tfc3-like"/>
</dbReference>
<name>A0A1B0D1X7_PHLPP</name>
<evidence type="ECO:0000313" key="2">
    <source>
        <dbReference type="Proteomes" id="UP000092462"/>
    </source>
</evidence>
<sequence>IECQEFGTSFGALERRFGECRVGILIKIIQVFLQEFIVSLMGIVDYSLVFWKYTHPWVIKSFHLTRLEREAEGPTTAKVMYVNTPSTSKDIGEPPAKRARTEKRTASISVRSEEELKAPSKRKEREIIFLRPFPWIRVNGTLNRRVLDKWMGILLIHLSKTPGISMTHLAEHFNYVHPTQLKLLVEILEDMQCVKLYTLKVPKCTLRSTFRSPEIENSHKLAPFDRTMIEILPCAFTHFAAFIGDRKYTMDFI</sequence>
<organism evidence="1 2">
    <name type="scientific">Phlebotomus papatasi</name>
    <name type="common">Sandfly</name>
    <dbReference type="NCBI Taxonomy" id="29031"/>
    <lineage>
        <taxon>Eukaryota</taxon>
        <taxon>Metazoa</taxon>
        <taxon>Ecdysozoa</taxon>
        <taxon>Arthropoda</taxon>
        <taxon>Hexapoda</taxon>
        <taxon>Insecta</taxon>
        <taxon>Pterygota</taxon>
        <taxon>Neoptera</taxon>
        <taxon>Endopterygota</taxon>
        <taxon>Diptera</taxon>
        <taxon>Nematocera</taxon>
        <taxon>Psychodoidea</taxon>
        <taxon>Psychodidae</taxon>
        <taxon>Phlebotomus</taxon>
        <taxon>Phlebotomus</taxon>
    </lineage>
</organism>
<dbReference type="VEuPathDB" id="VectorBase:PPAPM1_006745"/>
<dbReference type="GO" id="GO:0000127">
    <property type="term" value="C:transcription factor TFIIIC complex"/>
    <property type="evidence" value="ECO:0007669"/>
    <property type="project" value="InterPro"/>
</dbReference>
<dbReference type="EMBL" id="AJVK01022449">
    <property type="status" value="NOT_ANNOTATED_CDS"/>
    <property type="molecule type" value="Genomic_DNA"/>
</dbReference>
<dbReference type="GO" id="GO:0003677">
    <property type="term" value="F:DNA binding"/>
    <property type="evidence" value="ECO:0007669"/>
    <property type="project" value="InterPro"/>
</dbReference>
<proteinExistence type="predicted"/>
<reference evidence="1" key="1">
    <citation type="submission" date="2022-08" db="UniProtKB">
        <authorList>
            <consortium name="EnsemblMetazoa"/>
        </authorList>
    </citation>
    <scope>IDENTIFICATION</scope>
    <source>
        <strain evidence="1">Israel</strain>
    </source>
</reference>
<dbReference type="AlphaFoldDB" id="A0A1B0D1X7"/>
<dbReference type="GO" id="GO:0042791">
    <property type="term" value="P:5S class rRNA transcription by RNA polymerase III"/>
    <property type="evidence" value="ECO:0007669"/>
    <property type="project" value="TreeGrafter"/>
</dbReference>
<dbReference type="PANTHER" id="PTHR15180">
    <property type="entry name" value="GENERAL TRANSCRIPTION FACTOR 3C POLYPEPTIDE 1"/>
    <property type="match status" value="1"/>
</dbReference>
<dbReference type="GO" id="GO:0006384">
    <property type="term" value="P:transcription initiation at RNA polymerase III promoter"/>
    <property type="evidence" value="ECO:0007669"/>
    <property type="project" value="InterPro"/>
</dbReference>
<dbReference type="EMBL" id="AJVK01022450">
    <property type="status" value="NOT_ANNOTATED_CDS"/>
    <property type="molecule type" value="Genomic_DNA"/>
</dbReference>
<keyword evidence="2" id="KW-1185">Reference proteome</keyword>
<dbReference type="Proteomes" id="UP000092462">
    <property type="component" value="Unassembled WGS sequence"/>
</dbReference>
<protein>
    <recommendedName>
        <fullName evidence="3">B-block binding subunit of TFIIIC domain-containing protein</fullName>
    </recommendedName>
</protein>